<protein>
    <submittedName>
        <fullName evidence="1">Uncharacterized protein</fullName>
    </submittedName>
</protein>
<dbReference type="EMBL" id="UINC01023404">
    <property type="protein sequence ID" value="SVA94990.1"/>
    <property type="molecule type" value="Genomic_DNA"/>
</dbReference>
<sequence length="30" mass="3461">MDEITLPISTHTNNSQIPKYKNIYVLKLVS</sequence>
<proteinExistence type="predicted"/>
<name>A0A382A0F4_9ZZZZ</name>
<reference evidence="1" key="1">
    <citation type="submission" date="2018-05" db="EMBL/GenBank/DDBJ databases">
        <authorList>
            <person name="Lanie J.A."/>
            <person name="Ng W.-L."/>
            <person name="Kazmierczak K.M."/>
            <person name="Andrzejewski T.M."/>
            <person name="Davidsen T.M."/>
            <person name="Wayne K.J."/>
            <person name="Tettelin H."/>
            <person name="Glass J.I."/>
            <person name="Rusch D."/>
            <person name="Podicherti R."/>
            <person name="Tsui H.-C.T."/>
            <person name="Winkler M.E."/>
        </authorList>
    </citation>
    <scope>NUCLEOTIDE SEQUENCE</scope>
</reference>
<accession>A0A382A0F4</accession>
<gene>
    <name evidence="1" type="ORF">METZ01_LOCUS147844</name>
</gene>
<evidence type="ECO:0000313" key="1">
    <source>
        <dbReference type="EMBL" id="SVA94990.1"/>
    </source>
</evidence>
<dbReference type="AlphaFoldDB" id="A0A382A0F4"/>
<organism evidence="1">
    <name type="scientific">marine metagenome</name>
    <dbReference type="NCBI Taxonomy" id="408172"/>
    <lineage>
        <taxon>unclassified sequences</taxon>
        <taxon>metagenomes</taxon>
        <taxon>ecological metagenomes</taxon>
    </lineage>
</organism>